<evidence type="ECO:0000313" key="1">
    <source>
        <dbReference type="EMBL" id="KAI3371915.1"/>
    </source>
</evidence>
<keyword evidence="2" id="KW-1185">Reference proteome</keyword>
<organism evidence="1 2">
    <name type="scientific">Scortum barcoo</name>
    <name type="common">barcoo grunter</name>
    <dbReference type="NCBI Taxonomy" id="214431"/>
    <lineage>
        <taxon>Eukaryota</taxon>
        <taxon>Metazoa</taxon>
        <taxon>Chordata</taxon>
        <taxon>Craniata</taxon>
        <taxon>Vertebrata</taxon>
        <taxon>Euteleostomi</taxon>
        <taxon>Actinopterygii</taxon>
        <taxon>Neopterygii</taxon>
        <taxon>Teleostei</taxon>
        <taxon>Neoteleostei</taxon>
        <taxon>Acanthomorphata</taxon>
        <taxon>Eupercaria</taxon>
        <taxon>Centrarchiformes</taxon>
        <taxon>Terapontoidei</taxon>
        <taxon>Terapontidae</taxon>
        <taxon>Scortum</taxon>
    </lineage>
</organism>
<proteinExistence type="predicted"/>
<comment type="caution">
    <text evidence="1">The sequence shown here is derived from an EMBL/GenBank/DDBJ whole genome shotgun (WGS) entry which is preliminary data.</text>
</comment>
<name>A0ACB8WV72_9TELE</name>
<gene>
    <name evidence="1" type="ORF">L3Q82_006788</name>
</gene>
<reference evidence="1" key="1">
    <citation type="submission" date="2022-04" db="EMBL/GenBank/DDBJ databases">
        <title>Jade perch genome.</title>
        <authorList>
            <person name="Chao B."/>
        </authorList>
    </citation>
    <scope>NUCLEOTIDE SEQUENCE</scope>
    <source>
        <strain evidence="1">CB-2022</strain>
    </source>
</reference>
<sequence length="156" mass="17793">MGAGQQIFTCSAAPLRSSFLPRSLPLGGTRIREERSGEAAEVQTRGQNSSSVRFPRHFPLEDTVRQRERERERREKIQERRWADGKDPDNPQSSRYSLTIKTSQNLPPLAIITGLVFQRRWEKENEDLGVGEDLFLQIRLLPGPDEHPAGVFRSVV</sequence>
<accession>A0ACB8WV72</accession>
<dbReference type="EMBL" id="CM041535">
    <property type="protein sequence ID" value="KAI3371915.1"/>
    <property type="molecule type" value="Genomic_DNA"/>
</dbReference>
<protein>
    <submittedName>
        <fullName evidence="1">Uncharacterized protein</fullName>
    </submittedName>
</protein>
<evidence type="ECO:0000313" key="2">
    <source>
        <dbReference type="Proteomes" id="UP000831701"/>
    </source>
</evidence>
<dbReference type="Proteomes" id="UP000831701">
    <property type="component" value="Chromosome 5"/>
</dbReference>